<dbReference type="EMBL" id="AY223027">
    <property type="protein sequence ID" value="AAP06050.1"/>
    <property type="molecule type" value="mRNA"/>
</dbReference>
<organism evidence="1">
    <name type="scientific">Schistosoma japonicum</name>
    <name type="common">Blood fluke</name>
    <dbReference type="NCBI Taxonomy" id="6182"/>
    <lineage>
        <taxon>Eukaryota</taxon>
        <taxon>Metazoa</taxon>
        <taxon>Spiralia</taxon>
        <taxon>Lophotrochozoa</taxon>
        <taxon>Platyhelminthes</taxon>
        <taxon>Trematoda</taxon>
        <taxon>Digenea</taxon>
        <taxon>Strigeidida</taxon>
        <taxon>Schistosomatoidea</taxon>
        <taxon>Schistosomatidae</taxon>
        <taxon>Schistosoma</taxon>
    </lineage>
</organism>
<reference evidence="1" key="2">
    <citation type="submission" date="2016-12" db="EMBL/GenBank/DDBJ databases">
        <authorList>
            <person name="Song W.-J."/>
            <person name="Kurnit D.M."/>
        </authorList>
    </citation>
    <scope>NUCLEOTIDE SEQUENCE</scope>
</reference>
<sequence>MNSLLYWLIPSMIYFNILYLDNSVAFEEYYAESESTQSHDIKDSRFPNNTVESRLFIEQLGFTVKVHQFELKSAIVLRNEATVYMADTFEQGNPMRSFRIVGANSDQNELHIHSFTNALQVVWNRLQYCKSHKETYADLIRISLMMEPLNFILNWCIIEMIIVI</sequence>
<evidence type="ECO:0000313" key="1">
    <source>
        <dbReference type="EMBL" id="AAP06050.1"/>
    </source>
</evidence>
<protein>
    <submittedName>
        <fullName evidence="1">Uncharacterized protein</fullName>
    </submittedName>
</protein>
<accession>Q86F37</accession>
<reference evidence="1" key="1">
    <citation type="journal article" date="2003" name="Nat. Genet.">
        <title>Evolutionary and biomedical implications of a Schistosoma japonicum complementary DNA resource.</title>
        <authorList>
            <person name="Hu W."/>
            <person name="Yan Q."/>
            <person name="Shen D.K."/>
            <person name="Liu F."/>
            <person name="Zhu Z.D."/>
            <person name="Song H.D."/>
            <person name="Xu X.R."/>
            <person name="Wang Z.J."/>
            <person name="Rong Y.P."/>
            <person name="Zeng L.C."/>
            <person name="Wu J."/>
            <person name="Zhang X."/>
            <person name="Wang J.J."/>
            <person name="Xu X.N."/>
            <person name="Wang S.Y."/>
            <person name="Fu G."/>
            <person name="Zhang X.L."/>
            <person name="Wang Z.Q."/>
            <person name="Brindley P.J."/>
            <person name="McManus D.P."/>
            <person name="Xue C.L."/>
            <person name="Feng Z."/>
            <person name="Chen Z."/>
            <person name="Han Z.G."/>
        </authorList>
    </citation>
    <scope>NUCLEOTIDE SEQUENCE</scope>
</reference>
<name>Q86F37_SCHJA</name>
<dbReference type="AlphaFoldDB" id="Q86F37"/>
<proteinExistence type="evidence at transcript level"/>